<evidence type="ECO:0000256" key="1">
    <source>
        <dbReference type="SAM" id="MobiDB-lite"/>
    </source>
</evidence>
<comment type="caution">
    <text evidence="3">The sequence shown here is derived from an EMBL/GenBank/DDBJ whole genome shotgun (WGS) entry which is preliminary data.</text>
</comment>
<dbReference type="EMBL" id="JABFCZ010000045">
    <property type="protein sequence ID" value="MBD1549599.1"/>
    <property type="molecule type" value="Genomic_DNA"/>
</dbReference>
<dbReference type="Pfam" id="PF10412">
    <property type="entry name" value="TrwB_AAD_bind"/>
    <property type="match status" value="1"/>
</dbReference>
<proteinExistence type="predicted"/>
<sequence>MLPKSWLERPRKANTVKYEHRICDLLGLVHPDADSNAGPSIFAGSVTPAHCLPIVEKVTTDWLKEKRALIDDQVKRGDWNDLSVEDLPAIPWDGQLSGYGITGKDVTALLTFGYLFLTYPQYLHNVARPIRPVSVTRIRYRGRVDAGEVQSTETPVYRPLDLRFLMLKGGYDAETPLSWTPDLAGYIAYLKAAAPGMASFLSRPLPARLPAAAMLRHTYVTGAIGSGKTELLKLLTHGLTDIGNCAVVVIDPHGDMAEQIARWPEFAPGGKAHDRLVYVDPYLSPDHTPCINPFDLGGRKPTPADSQQFIEALEEVLGEDSGASITIPMRNILHHVVPVLMGQPNRSPADLIRFMNSAENVDLIEEARRLLPPGEASFFSGEFQAPQYQQTRLAITTKLRVMLRAGRPLFTGQSTVDLEKLIDQKKVIVFNLAKGRLGNEASTALGRFILAELLALAHRRASTSRTKRIPAHVIVDECHTYLGPSVEQILTDARKFGICLTLCQQQVGQGMSGDLARSVVGNPGLKITGTNEIASYRAIAASTNTPQEEFQKLKDRQFLVTRRGKLPFVLDVAGHLADERRAMSDTDWQKVITKQLAAYYRPLDNADNNTPTLDGPGPKYDL</sequence>
<evidence type="ECO:0000313" key="4">
    <source>
        <dbReference type="Proteomes" id="UP000598467"/>
    </source>
</evidence>
<dbReference type="Gene3D" id="3.40.50.300">
    <property type="entry name" value="P-loop containing nucleotide triphosphate hydrolases"/>
    <property type="match status" value="2"/>
</dbReference>
<organism evidence="3 4">
    <name type="scientific">Roseibium aggregatum</name>
    <dbReference type="NCBI Taxonomy" id="187304"/>
    <lineage>
        <taxon>Bacteria</taxon>
        <taxon>Pseudomonadati</taxon>
        <taxon>Pseudomonadota</taxon>
        <taxon>Alphaproteobacteria</taxon>
        <taxon>Hyphomicrobiales</taxon>
        <taxon>Stappiaceae</taxon>
        <taxon>Roseibium</taxon>
    </lineage>
</organism>
<dbReference type="CDD" id="cd01127">
    <property type="entry name" value="TrwB_TraG_TraD_VirD4"/>
    <property type="match status" value="1"/>
</dbReference>
<dbReference type="Proteomes" id="UP000598467">
    <property type="component" value="Unassembled WGS sequence"/>
</dbReference>
<dbReference type="PANTHER" id="PTHR30121">
    <property type="entry name" value="UNCHARACTERIZED PROTEIN YJGR-RELATED"/>
    <property type="match status" value="1"/>
</dbReference>
<dbReference type="RefSeq" id="WP_190294291.1">
    <property type="nucleotide sequence ID" value="NZ_JABFCZ010000045.1"/>
</dbReference>
<evidence type="ECO:0000313" key="3">
    <source>
        <dbReference type="EMBL" id="MBD1549599.1"/>
    </source>
</evidence>
<gene>
    <name evidence="3" type="ORF">HK439_25370</name>
</gene>
<dbReference type="SUPFAM" id="SSF52540">
    <property type="entry name" value="P-loop containing nucleoside triphosphate hydrolases"/>
    <property type="match status" value="1"/>
</dbReference>
<reference evidence="3" key="1">
    <citation type="submission" date="2020-05" db="EMBL/GenBank/DDBJ databases">
        <title>Identification of trans-AT polyketide cluster in two marine bacteria, producers of a novel glutaramide-containing polyketide sesbanimide D and analogs.</title>
        <authorList>
            <person name="Kacar D."/>
            <person name="Rodriguez P."/>
            <person name="Canedo L."/>
            <person name="Gonzalez E."/>
            <person name="Galan B."/>
            <person name="De La Calle F."/>
            <person name="Garcia J.L."/>
        </authorList>
    </citation>
    <scope>NUCLEOTIDE SEQUENCE</scope>
    <source>
        <strain evidence="3">PHM038</strain>
    </source>
</reference>
<dbReference type="AlphaFoldDB" id="A0A926P1K6"/>
<dbReference type="PANTHER" id="PTHR30121:SF6">
    <property type="entry name" value="SLR6007 PROTEIN"/>
    <property type="match status" value="1"/>
</dbReference>
<dbReference type="InterPro" id="IPR019476">
    <property type="entry name" value="T4SS_TraD_DNA-bd"/>
</dbReference>
<name>A0A926P1K6_9HYPH</name>
<dbReference type="InterPro" id="IPR027417">
    <property type="entry name" value="P-loop_NTPase"/>
</dbReference>
<evidence type="ECO:0000259" key="2">
    <source>
        <dbReference type="Pfam" id="PF10412"/>
    </source>
</evidence>
<feature type="domain" description="Type IV secretion system coupling protein TraD DNA-binding" evidence="2">
    <location>
        <begin position="212"/>
        <end position="509"/>
    </location>
</feature>
<protein>
    <submittedName>
        <fullName evidence="3">DUF853 family protein</fullName>
    </submittedName>
</protein>
<dbReference type="InterPro" id="IPR051162">
    <property type="entry name" value="T4SS_component"/>
</dbReference>
<accession>A0A926P1K6</accession>
<feature type="region of interest" description="Disordered" evidence="1">
    <location>
        <begin position="603"/>
        <end position="622"/>
    </location>
</feature>